<keyword evidence="3" id="KW-1185">Reference proteome</keyword>
<proteinExistence type="predicted"/>
<sequence>MAENVKEKRTNESLVKKNQKGTKSKNDKEETIIAKKTRILNLENEIKHMKSVLDTVTRREESQQNAQAQQRTTDNIHVGPNSDTHNTYMYQQLQNQMKEMHLENRLKIMEKHVYKTYMHAPPCAFHNTHIPTQPVLNPMGLPPIPMHIPPIPMHMPPNLMRMAPNLMQMTPNSMQIPPNPMHNFMQIPTNRMHNFSQAPPNSMHIIQMPPNSLHNFRQIPRPPTYNSRTEYGATRQNIRSTKAIMEFNFNKICLHIILRTEQHHITCDAQQMSDV</sequence>
<comment type="caution">
    <text evidence="2">The sequence shown here is derived from an EMBL/GenBank/DDBJ whole genome shotgun (WGS) entry which is preliminary data.</text>
</comment>
<gene>
    <name evidence="2" type="ORF">MGAL_10B024418</name>
</gene>
<evidence type="ECO:0000313" key="2">
    <source>
        <dbReference type="EMBL" id="VDI34901.1"/>
    </source>
</evidence>
<dbReference type="EMBL" id="UYJE01005187">
    <property type="protein sequence ID" value="VDI34901.1"/>
    <property type="molecule type" value="Genomic_DNA"/>
</dbReference>
<protein>
    <submittedName>
        <fullName evidence="2">Uncharacterized protein</fullName>
    </submittedName>
</protein>
<feature type="region of interest" description="Disordered" evidence="1">
    <location>
        <begin position="1"/>
        <end position="29"/>
    </location>
</feature>
<name>A0A8B6EKB1_MYTGA</name>
<evidence type="ECO:0000256" key="1">
    <source>
        <dbReference type="SAM" id="MobiDB-lite"/>
    </source>
</evidence>
<dbReference type="AlphaFoldDB" id="A0A8B6EKB1"/>
<feature type="region of interest" description="Disordered" evidence="1">
    <location>
        <begin position="57"/>
        <end position="82"/>
    </location>
</feature>
<feature type="compositionally biased region" description="Polar residues" evidence="1">
    <location>
        <begin position="63"/>
        <end position="82"/>
    </location>
</feature>
<feature type="compositionally biased region" description="Basic and acidic residues" evidence="1">
    <location>
        <begin position="1"/>
        <end position="15"/>
    </location>
</feature>
<reference evidence="2" key="1">
    <citation type="submission" date="2018-11" db="EMBL/GenBank/DDBJ databases">
        <authorList>
            <person name="Alioto T."/>
            <person name="Alioto T."/>
        </authorList>
    </citation>
    <scope>NUCLEOTIDE SEQUENCE</scope>
</reference>
<accession>A0A8B6EKB1</accession>
<evidence type="ECO:0000313" key="3">
    <source>
        <dbReference type="Proteomes" id="UP000596742"/>
    </source>
</evidence>
<dbReference type="OrthoDB" id="6196299at2759"/>
<dbReference type="Proteomes" id="UP000596742">
    <property type="component" value="Unassembled WGS sequence"/>
</dbReference>
<organism evidence="2 3">
    <name type="scientific">Mytilus galloprovincialis</name>
    <name type="common">Mediterranean mussel</name>
    <dbReference type="NCBI Taxonomy" id="29158"/>
    <lineage>
        <taxon>Eukaryota</taxon>
        <taxon>Metazoa</taxon>
        <taxon>Spiralia</taxon>
        <taxon>Lophotrochozoa</taxon>
        <taxon>Mollusca</taxon>
        <taxon>Bivalvia</taxon>
        <taxon>Autobranchia</taxon>
        <taxon>Pteriomorphia</taxon>
        <taxon>Mytilida</taxon>
        <taxon>Mytiloidea</taxon>
        <taxon>Mytilidae</taxon>
        <taxon>Mytilinae</taxon>
        <taxon>Mytilus</taxon>
    </lineage>
</organism>